<feature type="domain" description="Response regulatory" evidence="7">
    <location>
        <begin position="2"/>
        <end position="116"/>
    </location>
</feature>
<dbReference type="SUPFAM" id="SSF52172">
    <property type="entry name" value="CheY-like"/>
    <property type="match status" value="1"/>
</dbReference>
<keyword evidence="3" id="KW-0805">Transcription regulation</keyword>
<dbReference type="InterPro" id="IPR001789">
    <property type="entry name" value="Sig_transdc_resp-reg_receiver"/>
</dbReference>
<organism evidence="8 9">
    <name type="scientific">Limnovirga soli</name>
    <dbReference type="NCBI Taxonomy" id="2656915"/>
    <lineage>
        <taxon>Bacteria</taxon>
        <taxon>Pseudomonadati</taxon>
        <taxon>Bacteroidota</taxon>
        <taxon>Chitinophagia</taxon>
        <taxon>Chitinophagales</taxon>
        <taxon>Chitinophagaceae</taxon>
        <taxon>Limnovirga</taxon>
    </lineage>
</organism>
<dbReference type="EMBL" id="WHPF01000013">
    <property type="protein sequence ID" value="NNV57192.1"/>
    <property type="molecule type" value="Genomic_DNA"/>
</dbReference>
<dbReference type="Gene3D" id="3.40.50.2300">
    <property type="match status" value="1"/>
</dbReference>
<dbReference type="PROSITE" id="PS50110">
    <property type="entry name" value="RESPONSE_REGULATORY"/>
    <property type="match status" value="1"/>
</dbReference>
<dbReference type="Proteomes" id="UP000598971">
    <property type="component" value="Unassembled WGS sequence"/>
</dbReference>
<dbReference type="GO" id="GO:0006355">
    <property type="term" value="P:regulation of DNA-templated transcription"/>
    <property type="evidence" value="ECO:0007669"/>
    <property type="project" value="TreeGrafter"/>
</dbReference>
<dbReference type="CDD" id="cd17574">
    <property type="entry name" value="REC_OmpR"/>
    <property type="match status" value="1"/>
</dbReference>
<keyword evidence="2" id="KW-0902">Two-component regulatory system</keyword>
<keyword evidence="1 6" id="KW-0597">Phosphoprotein</keyword>
<dbReference type="GO" id="GO:0000156">
    <property type="term" value="F:phosphorelay response regulator activity"/>
    <property type="evidence" value="ECO:0007669"/>
    <property type="project" value="TreeGrafter"/>
</dbReference>
<evidence type="ECO:0000256" key="6">
    <source>
        <dbReference type="PROSITE-ProRule" id="PRU00169"/>
    </source>
</evidence>
<dbReference type="PANTHER" id="PTHR48111:SF1">
    <property type="entry name" value="TWO-COMPONENT RESPONSE REGULATOR ORR33"/>
    <property type="match status" value="1"/>
</dbReference>
<reference evidence="8" key="1">
    <citation type="submission" date="2019-10" db="EMBL/GenBank/DDBJ databases">
        <title>Draft genome sequence of Panacibacter sp. KCS-6.</title>
        <authorList>
            <person name="Yim K.J."/>
        </authorList>
    </citation>
    <scope>NUCLEOTIDE SEQUENCE</scope>
    <source>
        <strain evidence="8">KCS-6</strain>
    </source>
</reference>
<evidence type="ECO:0000256" key="3">
    <source>
        <dbReference type="ARBA" id="ARBA00023015"/>
    </source>
</evidence>
<dbReference type="PANTHER" id="PTHR48111">
    <property type="entry name" value="REGULATOR OF RPOS"/>
    <property type="match status" value="1"/>
</dbReference>
<evidence type="ECO:0000256" key="2">
    <source>
        <dbReference type="ARBA" id="ARBA00023012"/>
    </source>
</evidence>
<dbReference type="GO" id="GO:0032993">
    <property type="term" value="C:protein-DNA complex"/>
    <property type="evidence" value="ECO:0007669"/>
    <property type="project" value="TreeGrafter"/>
</dbReference>
<proteinExistence type="predicted"/>
<dbReference type="GO" id="GO:0000976">
    <property type="term" value="F:transcription cis-regulatory region binding"/>
    <property type="evidence" value="ECO:0007669"/>
    <property type="project" value="TreeGrafter"/>
</dbReference>
<keyword evidence="4" id="KW-0238">DNA-binding</keyword>
<sequence length="121" mass="13456">MKVLIAEDDPVMLSLIKHRLSLDNYTINANSDARDALQSMETFKPDLIITDIVMPYTSGLELIGIIRSSGIKVPILVLSAIDQEATVLEALSIGADDFITKPFNDKELSMRVKRLLAIRKK</sequence>
<accession>A0A8J8FGW1</accession>
<dbReference type="InterPro" id="IPR011006">
    <property type="entry name" value="CheY-like_superfamily"/>
</dbReference>
<comment type="caution">
    <text evidence="8">The sequence shown here is derived from an EMBL/GenBank/DDBJ whole genome shotgun (WGS) entry which is preliminary data.</text>
</comment>
<dbReference type="RefSeq" id="WP_171609141.1">
    <property type="nucleotide sequence ID" value="NZ_WHPF01000013.1"/>
</dbReference>
<dbReference type="GO" id="GO:0005829">
    <property type="term" value="C:cytosol"/>
    <property type="evidence" value="ECO:0007669"/>
    <property type="project" value="TreeGrafter"/>
</dbReference>
<dbReference type="AlphaFoldDB" id="A0A8J8FGW1"/>
<evidence type="ECO:0000256" key="1">
    <source>
        <dbReference type="ARBA" id="ARBA00022553"/>
    </source>
</evidence>
<evidence type="ECO:0000256" key="4">
    <source>
        <dbReference type="ARBA" id="ARBA00023125"/>
    </source>
</evidence>
<dbReference type="Pfam" id="PF00072">
    <property type="entry name" value="Response_reg"/>
    <property type="match status" value="1"/>
</dbReference>
<evidence type="ECO:0000256" key="5">
    <source>
        <dbReference type="ARBA" id="ARBA00023163"/>
    </source>
</evidence>
<protein>
    <submittedName>
        <fullName evidence="8">Response regulator</fullName>
    </submittedName>
</protein>
<gene>
    <name evidence="8" type="ORF">GD597_17090</name>
</gene>
<dbReference type="InterPro" id="IPR039420">
    <property type="entry name" value="WalR-like"/>
</dbReference>
<keyword evidence="5" id="KW-0804">Transcription</keyword>
<evidence type="ECO:0000313" key="9">
    <source>
        <dbReference type="Proteomes" id="UP000598971"/>
    </source>
</evidence>
<keyword evidence="9" id="KW-1185">Reference proteome</keyword>
<dbReference type="SMART" id="SM00448">
    <property type="entry name" value="REC"/>
    <property type="match status" value="1"/>
</dbReference>
<evidence type="ECO:0000259" key="7">
    <source>
        <dbReference type="PROSITE" id="PS50110"/>
    </source>
</evidence>
<name>A0A8J8FGW1_9BACT</name>
<feature type="modified residue" description="4-aspartylphosphate" evidence="6">
    <location>
        <position position="51"/>
    </location>
</feature>
<evidence type="ECO:0000313" key="8">
    <source>
        <dbReference type="EMBL" id="NNV57192.1"/>
    </source>
</evidence>